<dbReference type="Proteomes" id="UP000663832">
    <property type="component" value="Unassembled WGS sequence"/>
</dbReference>
<dbReference type="Proteomes" id="UP000663877">
    <property type="component" value="Unassembled WGS sequence"/>
</dbReference>
<dbReference type="SMART" id="SM00174">
    <property type="entry name" value="RHO"/>
    <property type="match status" value="1"/>
</dbReference>
<organism evidence="5 8">
    <name type="scientific">Adineta steineri</name>
    <dbReference type="NCBI Taxonomy" id="433720"/>
    <lineage>
        <taxon>Eukaryota</taxon>
        <taxon>Metazoa</taxon>
        <taxon>Spiralia</taxon>
        <taxon>Gnathifera</taxon>
        <taxon>Rotifera</taxon>
        <taxon>Eurotatoria</taxon>
        <taxon>Bdelloidea</taxon>
        <taxon>Adinetida</taxon>
        <taxon>Adinetidae</taxon>
        <taxon>Adineta</taxon>
    </lineage>
</organism>
<evidence type="ECO:0000256" key="3">
    <source>
        <dbReference type="SAM" id="MobiDB-lite"/>
    </source>
</evidence>
<sequence>MSRFQRDQSYKLLVVGDKRVGKTDFSSVIGNIYPGESTIKFSIGYNVREVEIKLDGEWIQLTIYDSSGAICRDDIIKYFDGYVHGIFIIYDATNRESFQNLNKWLDEINNHRYEDVRKLIIGNRCGLAGETEVSFNEAREYGIQSNISMFEVSPQNRTNVELVFQRMILKIQSGSTSTINRHLGQYREQIHLEFVDYIFDVDLEFVGIVDVNSDYAQQHVNDQDFHENTENENDQSSTITEETSDMTVIQNVVDQGPHNDTESEHEQVAIETDDNAGVRHTANEDDGTLKLARLSLPEIQIIEEKAKQSNLIRHSNLNSI</sequence>
<dbReference type="PROSITE" id="PS51421">
    <property type="entry name" value="RAS"/>
    <property type="match status" value="1"/>
</dbReference>
<evidence type="ECO:0000313" key="8">
    <source>
        <dbReference type="Proteomes" id="UP000663877"/>
    </source>
</evidence>
<dbReference type="Gene3D" id="3.40.50.300">
    <property type="entry name" value="P-loop containing nucleotide triphosphate hydrolases"/>
    <property type="match status" value="1"/>
</dbReference>
<evidence type="ECO:0000256" key="1">
    <source>
        <dbReference type="ARBA" id="ARBA00022741"/>
    </source>
</evidence>
<dbReference type="OrthoDB" id="8954335at2759"/>
<dbReference type="SMART" id="SM00175">
    <property type="entry name" value="RAB"/>
    <property type="match status" value="1"/>
</dbReference>
<feature type="region of interest" description="Disordered" evidence="3">
    <location>
        <begin position="256"/>
        <end position="284"/>
    </location>
</feature>
<evidence type="ECO:0000313" key="7">
    <source>
        <dbReference type="Proteomes" id="UP000663832"/>
    </source>
</evidence>
<dbReference type="InterPro" id="IPR050227">
    <property type="entry name" value="Rab"/>
</dbReference>
<protein>
    <submittedName>
        <fullName evidence="5">Uncharacterized protein</fullName>
    </submittedName>
</protein>
<dbReference type="EMBL" id="CAJNOM010000096">
    <property type="protein sequence ID" value="CAF1037022.1"/>
    <property type="molecule type" value="Genomic_DNA"/>
</dbReference>
<dbReference type="PRINTS" id="PR00449">
    <property type="entry name" value="RASTRNSFRMNG"/>
</dbReference>
<dbReference type="InterPro" id="IPR001806">
    <property type="entry name" value="Small_GTPase"/>
</dbReference>
<keyword evidence="2" id="KW-0342">GTP-binding</keyword>
<dbReference type="PROSITE" id="PS51419">
    <property type="entry name" value="RAB"/>
    <property type="match status" value="1"/>
</dbReference>
<gene>
    <name evidence="5" type="ORF">BJG266_LOCUS14263</name>
    <name evidence="4" type="ORF">QVE165_LOCUS11196</name>
    <name evidence="6" type="ORF">QVE165_LOCUS16862</name>
</gene>
<evidence type="ECO:0000313" key="6">
    <source>
        <dbReference type="EMBL" id="CAF1037022.1"/>
    </source>
</evidence>
<dbReference type="EMBL" id="CAJNOI010000060">
    <property type="protein sequence ID" value="CAF0969667.1"/>
    <property type="molecule type" value="Genomic_DNA"/>
</dbReference>
<dbReference type="SUPFAM" id="SSF52540">
    <property type="entry name" value="P-loop containing nucleoside triphosphate hydrolases"/>
    <property type="match status" value="1"/>
</dbReference>
<dbReference type="SMART" id="SM00173">
    <property type="entry name" value="RAS"/>
    <property type="match status" value="1"/>
</dbReference>
<evidence type="ECO:0000313" key="4">
    <source>
        <dbReference type="EMBL" id="CAF0932809.1"/>
    </source>
</evidence>
<feature type="compositionally biased region" description="Basic and acidic residues" evidence="3">
    <location>
        <begin position="257"/>
        <end position="268"/>
    </location>
</feature>
<accession>A0A814EIR5</accession>
<keyword evidence="1" id="KW-0547">Nucleotide-binding</keyword>
<reference evidence="5" key="1">
    <citation type="submission" date="2021-02" db="EMBL/GenBank/DDBJ databases">
        <authorList>
            <person name="Nowell W R."/>
        </authorList>
    </citation>
    <scope>NUCLEOTIDE SEQUENCE</scope>
</reference>
<dbReference type="GO" id="GO:0003924">
    <property type="term" value="F:GTPase activity"/>
    <property type="evidence" value="ECO:0007669"/>
    <property type="project" value="InterPro"/>
</dbReference>
<dbReference type="FunFam" id="3.40.50.300:FF:001447">
    <property type="entry name" value="Ras-related protein Rab-1B"/>
    <property type="match status" value="1"/>
</dbReference>
<dbReference type="Pfam" id="PF00071">
    <property type="entry name" value="Ras"/>
    <property type="match status" value="1"/>
</dbReference>
<name>A0A814EIR5_9BILA</name>
<evidence type="ECO:0000256" key="2">
    <source>
        <dbReference type="ARBA" id="ARBA00023134"/>
    </source>
</evidence>
<evidence type="ECO:0000313" key="5">
    <source>
        <dbReference type="EMBL" id="CAF0969667.1"/>
    </source>
</evidence>
<comment type="caution">
    <text evidence="5">The sequence shown here is derived from an EMBL/GenBank/DDBJ whole genome shotgun (WGS) entry which is preliminary data.</text>
</comment>
<dbReference type="GO" id="GO:0005525">
    <property type="term" value="F:GTP binding"/>
    <property type="evidence" value="ECO:0007669"/>
    <property type="project" value="UniProtKB-KW"/>
</dbReference>
<dbReference type="PANTHER" id="PTHR47977">
    <property type="entry name" value="RAS-RELATED PROTEIN RAB"/>
    <property type="match status" value="1"/>
</dbReference>
<dbReference type="EMBL" id="CAJNOM010000054">
    <property type="protein sequence ID" value="CAF0932809.1"/>
    <property type="molecule type" value="Genomic_DNA"/>
</dbReference>
<dbReference type="AlphaFoldDB" id="A0A814EIR5"/>
<dbReference type="InterPro" id="IPR027417">
    <property type="entry name" value="P-loop_NTPase"/>
</dbReference>
<keyword evidence="7" id="KW-1185">Reference proteome</keyword>
<proteinExistence type="predicted"/>